<evidence type="ECO:0000313" key="2">
    <source>
        <dbReference type="Proteomes" id="UP000202485"/>
    </source>
</evidence>
<gene>
    <name evidence="1" type="ORF">RUA8715_01209</name>
</gene>
<dbReference type="InterPro" id="IPR022201">
    <property type="entry name" value="DUF3726"/>
</dbReference>
<dbReference type="Pfam" id="PF12525">
    <property type="entry name" value="DUF3726"/>
    <property type="match status" value="1"/>
</dbReference>
<dbReference type="AlphaFoldDB" id="A0A238K0G9"/>
<evidence type="ECO:0008006" key="3">
    <source>
        <dbReference type="Google" id="ProtNLM"/>
    </source>
</evidence>
<proteinExistence type="predicted"/>
<reference evidence="2" key="1">
    <citation type="submission" date="2017-05" db="EMBL/GenBank/DDBJ databases">
        <authorList>
            <person name="Rodrigo-Torres L."/>
            <person name="Arahal R. D."/>
            <person name="Lucena T."/>
        </authorList>
    </citation>
    <scope>NUCLEOTIDE SEQUENCE [LARGE SCALE GENOMIC DNA]</scope>
    <source>
        <strain evidence="2">CECT 8715</strain>
    </source>
</reference>
<sequence length="209" mass="21979">MNLSLNEVEGLAKRAARGAGHHWGAAEDAAKATRWLCLQGFDGAAALSAVLRQEFAVGIDAHTPRDLGVNWRAHGQMCPLGAGMLLSDCSEHLGRGPIVLHDVAVPLFLVPFAGNAARRLQTTVTVVCAELSATTDGEVVDAPDLWPESATKVIVRIGGTPKKLRAKRTRALPASAALAFLNTLAQRTYAPATEESRRLGAGAGLSDND</sequence>
<accession>A0A238K0G9</accession>
<evidence type="ECO:0000313" key="1">
    <source>
        <dbReference type="EMBL" id="SMX35874.1"/>
    </source>
</evidence>
<protein>
    <recommendedName>
        <fullName evidence="3">DUF3726 domain-containing protein</fullName>
    </recommendedName>
</protein>
<organism evidence="1 2">
    <name type="scientific">Ruegeria arenilitoris</name>
    <dbReference type="NCBI Taxonomy" id="1173585"/>
    <lineage>
        <taxon>Bacteria</taxon>
        <taxon>Pseudomonadati</taxon>
        <taxon>Pseudomonadota</taxon>
        <taxon>Alphaproteobacteria</taxon>
        <taxon>Rhodobacterales</taxon>
        <taxon>Roseobacteraceae</taxon>
        <taxon>Ruegeria</taxon>
    </lineage>
</organism>
<dbReference type="OrthoDB" id="8420038at2"/>
<dbReference type="RefSeq" id="WP_093962663.1">
    <property type="nucleotide sequence ID" value="NZ_FXYG01000001.1"/>
</dbReference>
<dbReference type="Proteomes" id="UP000202485">
    <property type="component" value="Unassembled WGS sequence"/>
</dbReference>
<keyword evidence="2" id="KW-1185">Reference proteome</keyword>
<name>A0A238K0G9_9RHOB</name>
<dbReference type="EMBL" id="FXYG01000001">
    <property type="protein sequence ID" value="SMX35874.1"/>
    <property type="molecule type" value="Genomic_DNA"/>
</dbReference>